<evidence type="ECO:0000313" key="4">
    <source>
        <dbReference type="Proteomes" id="UP001141434"/>
    </source>
</evidence>
<feature type="domain" description="PNPLA" evidence="2">
    <location>
        <begin position="317"/>
        <end position="478"/>
    </location>
</feature>
<dbReference type="RefSeq" id="XP_056515362.1">
    <property type="nucleotide sequence ID" value="XM_056652095.1"/>
</dbReference>
<dbReference type="GO" id="GO:0019369">
    <property type="term" value="P:arachidonate metabolic process"/>
    <property type="evidence" value="ECO:0007669"/>
    <property type="project" value="TreeGrafter"/>
</dbReference>
<keyword evidence="4" id="KW-1185">Reference proteome</keyword>
<sequence length="695" mass="77779">MAAWLDLVSDTTGWSLVDTRRLEEIVQGMSHPKTQYPSVVYFAGNGNRVKALRALFPRNNITRRGPSGLVRLHLSTSTANCENPVIFAESNPFSQSSLGESNWLRWSSDKHRRYPALRNTSQSLAEIQQQVITRTIFPWTHVLCIFVDNDSEMREAQQLLDIPRGRLTVGAQPIPDLMRVVIIFTGNSMSQDGEIKKDILNMPFGRDHRSNVTILDLRDRYELSPTAAFEPLRRLILDEMQISRAKRLQQGVFFSACHLYVLWSRALKSQMESAYAVELDCLQEARENQQVNPIMTECLREFLTQSANFVPIGDIHAFIASALLMDAYPPEMHVFQPEFVFNDISQVLSSLGWFTLDNTDGQYSSHNLESTLKDAMDPKRRVFDVATTTTSGCRVAIITSRISDGKACVLANYRGKGRDNTKTAYEFLAARNELHNPFLWEVARCSVAAPGFFQTKSLPGFGPFQDGGVRANNPLGIAVKESVTIWPSAQKHDLLVSVGTGYYPSISGPHTSPHNILHGSAIPRLIRAIMSSPSMDGEQGFYEALNYIPDLIRLDKKLPSPLPRLDDVDSLTELGEMSYDIPDELVRKILATAFFFFEMDHLPTKMHDSFYCQGSILCTRPYDSTLGERVHREFPGAQFQTAHGHHLGQVDEGSGCRVAFSKTSKPIPILAEPIIQSLYGLLGETAIVFGGQKDA</sequence>
<comment type="caution">
    <text evidence="3">The sequence shown here is derived from an EMBL/GenBank/DDBJ whole genome shotgun (WGS) entry which is preliminary data.</text>
</comment>
<dbReference type="PANTHER" id="PTHR24185">
    <property type="entry name" value="CALCIUM-INDEPENDENT PHOSPHOLIPASE A2-GAMMA"/>
    <property type="match status" value="1"/>
</dbReference>
<dbReference type="GO" id="GO:0046486">
    <property type="term" value="P:glycerolipid metabolic process"/>
    <property type="evidence" value="ECO:0007669"/>
    <property type="project" value="UniProtKB-ARBA"/>
</dbReference>
<dbReference type="GO" id="GO:0047499">
    <property type="term" value="F:calcium-independent phospholipase A2 activity"/>
    <property type="evidence" value="ECO:0007669"/>
    <property type="project" value="TreeGrafter"/>
</dbReference>
<dbReference type="InterPro" id="IPR002641">
    <property type="entry name" value="PNPLA_dom"/>
</dbReference>
<dbReference type="Gene3D" id="3.40.1090.10">
    <property type="entry name" value="Cytosolic phospholipase A2 catalytic domain"/>
    <property type="match status" value="1"/>
</dbReference>
<dbReference type="CDD" id="cd07199">
    <property type="entry name" value="Pat17_PNPLA8_PNPLA9_like"/>
    <property type="match status" value="1"/>
</dbReference>
<accession>A0A9W9KND6</accession>
<dbReference type="Proteomes" id="UP001141434">
    <property type="component" value="Unassembled WGS sequence"/>
</dbReference>
<evidence type="ECO:0000256" key="1">
    <source>
        <dbReference type="ARBA" id="ARBA00023098"/>
    </source>
</evidence>
<evidence type="ECO:0000313" key="3">
    <source>
        <dbReference type="EMBL" id="KAJ5111883.1"/>
    </source>
</evidence>
<dbReference type="GO" id="GO:0016020">
    <property type="term" value="C:membrane"/>
    <property type="evidence" value="ECO:0007669"/>
    <property type="project" value="TreeGrafter"/>
</dbReference>
<dbReference type="PANTHER" id="PTHR24185:SF8">
    <property type="entry name" value="PNPLA DOMAIN-CONTAINING PROTEIN"/>
    <property type="match status" value="1"/>
</dbReference>
<organism evidence="3 4">
    <name type="scientific">Penicillium alfredii</name>
    <dbReference type="NCBI Taxonomy" id="1506179"/>
    <lineage>
        <taxon>Eukaryota</taxon>
        <taxon>Fungi</taxon>
        <taxon>Dikarya</taxon>
        <taxon>Ascomycota</taxon>
        <taxon>Pezizomycotina</taxon>
        <taxon>Eurotiomycetes</taxon>
        <taxon>Eurotiomycetidae</taxon>
        <taxon>Eurotiales</taxon>
        <taxon>Aspergillaceae</taxon>
        <taxon>Penicillium</taxon>
    </lineage>
</organism>
<gene>
    <name evidence="3" type="ORF">NUU61_001513</name>
</gene>
<name>A0A9W9KND6_9EURO</name>
<dbReference type="GeneID" id="81391263"/>
<dbReference type="AlphaFoldDB" id="A0A9W9KND6"/>
<dbReference type="Pfam" id="PF01734">
    <property type="entry name" value="Patatin"/>
    <property type="match status" value="1"/>
</dbReference>
<protein>
    <recommendedName>
        <fullName evidence="2">PNPLA domain-containing protein</fullName>
    </recommendedName>
</protein>
<evidence type="ECO:0000259" key="2">
    <source>
        <dbReference type="Pfam" id="PF01734"/>
    </source>
</evidence>
<dbReference type="EMBL" id="JAPMSZ010000002">
    <property type="protein sequence ID" value="KAJ5111883.1"/>
    <property type="molecule type" value="Genomic_DNA"/>
</dbReference>
<dbReference type="OrthoDB" id="194358at2759"/>
<dbReference type="InterPro" id="IPR016035">
    <property type="entry name" value="Acyl_Trfase/lysoPLipase"/>
</dbReference>
<proteinExistence type="predicted"/>
<reference evidence="3" key="1">
    <citation type="submission" date="2022-11" db="EMBL/GenBank/DDBJ databases">
        <authorList>
            <person name="Petersen C."/>
        </authorList>
    </citation>
    <scope>NUCLEOTIDE SEQUENCE</scope>
    <source>
        <strain evidence="3">IBT 34128</strain>
    </source>
</reference>
<dbReference type="SUPFAM" id="SSF52151">
    <property type="entry name" value="FabD/lysophospholipase-like"/>
    <property type="match status" value="1"/>
</dbReference>
<keyword evidence="1" id="KW-0443">Lipid metabolism</keyword>
<reference evidence="3" key="2">
    <citation type="journal article" date="2023" name="IMA Fungus">
        <title>Comparative genomic study of the Penicillium genus elucidates a diverse pangenome and 15 lateral gene transfer events.</title>
        <authorList>
            <person name="Petersen C."/>
            <person name="Sorensen T."/>
            <person name="Nielsen M.R."/>
            <person name="Sondergaard T.E."/>
            <person name="Sorensen J.L."/>
            <person name="Fitzpatrick D.A."/>
            <person name="Frisvad J.C."/>
            <person name="Nielsen K.L."/>
        </authorList>
    </citation>
    <scope>NUCLEOTIDE SEQUENCE</scope>
    <source>
        <strain evidence="3">IBT 34128</strain>
    </source>
</reference>